<proteinExistence type="predicted"/>
<accession>A0A0B4CT68</accession>
<sequence length="147" mass="15549">MCRSEPQMTQGILRALAAATLGLGLVAAAAPAFAGPTAGGTYRLRATVPVACWVKPTSPVLAAAGRSGEVVEACNSPGGFTVSAQYRPLSLTEKAVMFYGDRTFDLDKSGMQTLRRSSIATIRSVSYRFDDVELEQPLILALTIQPI</sequence>
<protein>
    <submittedName>
        <fullName evidence="2">Uncharacterized protein</fullName>
    </submittedName>
</protein>
<evidence type="ECO:0000313" key="3">
    <source>
        <dbReference type="Proteomes" id="UP000031166"/>
    </source>
</evidence>
<dbReference type="AlphaFoldDB" id="A0A0B4CT68"/>
<evidence type="ECO:0000313" key="2">
    <source>
        <dbReference type="EMBL" id="KIC57566.1"/>
    </source>
</evidence>
<name>A0A0B4CT68_9CAUL</name>
<dbReference type="Proteomes" id="UP000031166">
    <property type="component" value="Unassembled WGS sequence"/>
</dbReference>
<reference evidence="2 3" key="1">
    <citation type="submission" date="2014-12" db="EMBL/GenBank/DDBJ databases">
        <title>Genome sequencing of Brevundimonas nasdae TPW30.</title>
        <authorList>
            <person name="Tan P.W."/>
            <person name="Chan K.-G."/>
        </authorList>
    </citation>
    <scope>NUCLEOTIDE SEQUENCE [LARGE SCALE GENOMIC DNA]</scope>
    <source>
        <strain evidence="2 3">TPW30</strain>
    </source>
</reference>
<keyword evidence="1" id="KW-0732">Signal</keyword>
<organism evidence="2 3">
    <name type="scientific">Brevundimonas nasdae</name>
    <dbReference type="NCBI Taxonomy" id="172043"/>
    <lineage>
        <taxon>Bacteria</taxon>
        <taxon>Pseudomonadati</taxon>
        <taxon>Pseudomonadota</taxon>
        <taxon>Alphaproteobacteria</taxon>
        <taxon>Caulobacterales</taxon>
        <taxon>Caulobacteraceae</taxon>
        <taxon>Brevundimonas</taxon>
    </lineage>
</organism>
<dbReference type="EMBL" id="JWSY01000016">
    <property type="protein sequence ID" value="KIC57566.1"/>
    <property type="molecule type" value="Genomic_DNA"/>
</dbReference>
<comment type="caution">
    <text evidence="2">The sequence shown here is derived from an EMBL/GenBank/DDBJ whole genome shotgun (WGS) entry which is preliminary data.</text>
</comment>
<evidence type="ECO:0000256" key="1">
    <source>
        <dbReference type="SAM" id="SignalP"/>
    </source>
</evidence>
<feature type="signal peptide" evidence="1">
    <location>
        <begin position="1"/>
        <end position="34"/>
    </location>
</feature>
<gene>
    <name evidence="2" type="ORF">RM53_09655</name>
</gene>
<feature type="chain" id="PRO_5002100631" evidence="1">
    <location>
        <begin position="35"/>
        <end position="147"/>
    </location>
</feature>